<dbReference type="EMBL" id="BGPR01013305">
    <property type="protein sequence ID" value="GBN60067.1"/>
    <property type="molecule type" value="Genomic_DNA"/>
</dbReference>
<accession>A0A4Y2QBR5</accession>
<reference evidence="1 2" key="1">
    <citation type="journal article" date="2019" name="Sci. Rep.">
        <title>Orb-weaving spider Araneus ventricosus genome elucidates the spidroin gene catalogue.</title>
        <authorList>
            <person name="Kono N."/>
            <person name="Nakamura H."/>
            <person name="Ohtoshi R."/>
            <person name="Moran D.A.P."/>
            <person name="Shinohara A."/>
            <person name="Yoshida Y."/>
            <person name="Fujiwara M."/>
            <person name="Mori M."/>
            <person name="Tomita M."/>
            <person name="Arakawa K."/>
        </authorList>
    </citation>
    <scope>NUCLEOTIDE SEQUENCE [LARGE SCALE GENOMIC DNA]</scope>
</reference>
<sequence length="100" mass="10939">MNPKRIAKQVELLLPTSPGVEIARGSRSAAVGVCAAVKTICQLWKQARMKPDERNHVQASRFACVTGTPQPPSRRSAVAPRQPIGLWRAPMQAPISLHTY</sequence>
<dbReference type="Proteomes" id="UP000499080">
    <property type="component" value="Unassembled WGS sequence"/>
</dbReference>
<protein>
    <submittedName>
        <fullName evidence="1">Uncharacterized protein</fullName>
    </submittedName>
</protein>
<evidence type="ECO:0000313" key="1">
    <source>
        <dbReference type="EMBL" id="GBN60067.1"/>
    </source>
</evidence>
<evidence type="ECO:0000313" key="2">
    <source>
        <dbReference type="Proteomes" id="UP000499080"/>
    </source>
</evidence>
<organism evidence="1 2">
    <name type="scientific">Araneus ventricosus</name>
    <name type="common">Orbweaver spider</name>
    <name type="synonym">Epeira ventricosa</name>
    <dbReference type="NCBI Taxonomy" id="182803"/>
    <lineage>
        <taxon>Eukaryota</taxon>
        <taxon>Metazoa</taxon>
        <taxon>Ecdysozoa</taxon>
        <taxon>Arthropoda</taxon>
        <taxon>Chelicerata</taxon>
        <taxon>Arachnida</taxon>
        <taxon>Araneae</taxon>
        <taxon>Araneomorphae</taxon>
        <taxon>Entelegynae</taxon>
        <taxon>Araneoidea</taxon>
        <taxon>Araneidae</taxon>
        <taxon>Araneus</taxon>
    </lineage>
</organism>
<proteinExistence type="predicted"/>
<comment type="caution">
    <text evidence="1">The sequence shown here is derived from an EMBL/GenBank/DDBJ whole genome shotgun (WGS) entry which is preliminary data.</text>
</comment>
<name>A0A4Y2QBR5_ARAVE</name>
<dbReference type="AlphaFoldDB" id="A0A4Y2QBR5"/>
<gene>
    <name evidence="1" type="ORF">AVEN_79104_1</name>
</gene>
<keyword evidence="2" id="KW-1185">Reference proteome</keyword>